<dbReference type="AlphaFoldDB" id="A0A2P2MZ36"/>
<accession>A0A2P2MZ36</accession>
<proteinExistence type="predicted"/>
<sequence>MLTVVIVLFSFARSNFAQ</sequence>
<reference evidence="1" key="1">
    <citation type="submission" date="2018-02" db="EMBL/GenBank/DDBJ databases">
        <title>Rhizophora mucronata_Transcriptome.</title>
        <authorList>
            <person name="Meera S.P."/>
            <person name="Sreeshan A."/>
            <person name="Augustine A."/>
        </authorList>
    </citation>
    <scope>NUCLEOTIDE SEQUENCE</scope>
    <source>
        <tissue evidence="1">Leaf</tissue>
    </source>
</reference>
<organism evidence="1">
    <name type="scientific">Rhizophora mucronata</name>
    <name type="common">Asiatic mangrove</name>
    <dbReference type="NCBI Taxonomy" id="61149"/>
    <lineage>
        <taxon>Eukaryota</taxon>
        <taxon>Viridiplantae</taxon>
        <taxon>Streptophyta</taxon>
        <taxon>Embryophyta</taxon>
        <taxon>Tracheophyta</taxon>
        <taxon>Spermatophyta</taxon>
        <taxon>Magnoliopsida</taxon>
        <taxon>eudicotyledons</taxon>
        <taxon>Gunneridae</taxon>
        <taxon>Pentapetalae</taxon>
        <taxon>rosids</taxon>
        <taxon>fabids</taxon>
        <taxon>Malpighiales</taxon>
        <taxon>Rhizophoraceae</taxon>
        <taxon>Rhizophora</taxon>
    </lineage>
</organism>
<name>A0A2P2MZ36_RHIMU</name>
<evidence type="ECO:0000313" key="1">
    <source>
        <dbReference type="EMBL" id="MBX35464.1"/>
    </source>
</evidence>
<dbReference type="EMBL" id="GGEC01054980">
    <property type="protein sequence ID" value="MBX35464.1"/>
    <property type="molecule type" value="Transcribed_RNA"/>
</dbReference>
<protein>
    <submittedName>
        <fullName evidence="1">Uncharacterized protein</fullName>
    </submittedName>
</protein>